<feature type="transmembrane region" description="Helical" evidence="4">
    <location>
        <begin position="222"/>
        <end position="240"/>
    </location>
</feature>
<keyword evidence="2 3" id="KW-0040">ANK repeat</keyword>
<dbReference type="STRING" id="105231.A0A1Y1HN06"/>
<dbReference type="InterPro" id="IPR002110">
    <property type="entry name" value="Ankyrin_rpt"/>
</dbReference>
<dbReference type="GO" id="GO:0005634">
    <property type="term" value="C:nucleus"/>
    <property type="evidence" value="ECO:0000318"/>
    <property type="project" value="GO_Central"/>
</dbReference>
<sequence length="252" mass="28273">MDTIRTELLKQWGISPGVDENLLVPHIAAERGDLNLFKEALKVGLDPNQKDGERGTLPLHWAVQKLSFEVAEYILKEKINDPNCRNFEGNTPLHYATVKGSKRMSQLLVEHGAEVNAVNDSRQIPVFGAVFERYDHVIEYLASLSDPKCHACKKKRCAIHRADLDFTDEDGNTALHLAGVHHWGNGTYNLLVQLGADETIKNKEGKYPVPPMKIVHKTVREVLFGLVSVLVIILAIWWGVNKPAEKDTGIYH</sequence>
<evidence type="ECO:0000256" key="1">
    <source>
        <dbReference type="ARBA" id="ARBA00022737"/>
    </source>
</evidence>
<dbReference type="PROSITE" id="PS50297">
    <property type="entry name" value="ANK_REP_REGION"/>
    <property type="match status" value="1"/>
</dbReference>
<dbReference type="PANTHER" id="PTHR24171:SF9">
    <property type="entry name" value="ANKYRIN REPEAT DOMAIN-CONTAINING PROTEIN 39"/>
    <property type="match status" value="1"/>
</dbReference>
<dbReference type="SUPFAM" id="SSF48403">
    <property type="entry name" value="Ankyrin repeat"/>
    <property type="match status" value="1"/>
</dbReference>
<protein>
    <submittedName>
        <fullName evidence="5">Death-associated protein kinase</fullName>
    </submittedName>
</protein>
<accession>A0A1Y1HN06</accession>
<dbReference type="PROSITE" id="PS50088">
    <property type="entry name" value="ANK_REPEAT"/>
    <property type="match status" value="2"/>
</dbReference>
<dbReference type="GO" id="GO:0045944">
    <property type="term" value="P:positive regulation of transcription by RNA polymerase II"/>
    <property type="evidence" value="ECO:0000318"/>
    <property type="project" value="GO_Central"/>
</dbReference>
<evidence type="ECO:0000256" key="3">
    <source>
        <dbReference type="PROSITE-ProRule" id="PRU00023"/>
    </source>
</evidence>
<dbReference type="PANTHER" id="PTHR24171">
    <property type="entry name" value="ANKYRIN REPEAT DOMAIN-CONTAINING PROTEIN 39-RELATED"/>
    <property type="match status" value="1"/>
</dbReference>
<organism evidence="5 6">
    <name type="scientific">Klebsormidium nitens</name>
    <name type="common">Green alga</name>
    <name type="synonym">Ulothrix nitens</name>
    <dbReference type="NCBI Taxonomy" id="105231"/>
    <lineage>
        <taxon>Eukaryota</taxon>
        <taxon>Viridiplantae</taxon>
        <taxon>Streptophyta</taxon>
        <taxon>Klebsormidiophyceae</taxon>
        <taxon>Klebsormidiales</taxon>
        <taxon>Klebsormidiaceae</taxon>
        <taxon>Klebsormidium</taxon>
    </lineage>
</organism>
<dbReference type="Proteomes" id="UP000054558">
    <property type="component" value="Unassembled WGS sequence"/>
</dbReference>
<dbReference type="OMA" id="FIMECAP"/>
<reference evidence="5 6" key="1">
    <citation type="journal article" date="2014" name="Nat. Commun.">
        <title>Klebsormidium flaccidum genome reveals primary factors for plant terrestrial adaptation.</title>
        <authorList>
            <person name="Hori K."/>
            <person name="Maruyama F."/>
            <person name="Fujisawa T."/>
            <person name="Togashi T."/>
            <person name="Yamamoto N."/>
            <person name="Seo M."/>
            <person name="Sato S."/>
            <person name="Yamada T."/>
            <person name="Mori H."/>
            <person name="Tajima N."/>
            <person name="Moriyama T."/>
            <person name="Ikeuchi M."/>
            <person name="Watanabe M."/>
            <person name="Wada H."/>
            <person name="Kobayashi K."/>
            <person name="Saito M."/>
            <person name="Masuda T."/>
            <person name="Sasaki-Sekimoto Y."/>
            <person name="Mashiguchi K."/>
            <person name="Awai K."/>
            <person name="Shimojima M."/>
            <person name="Masuda S."/>
            <person name="Iwai M."/>
            <person name="Nobusawa T."/>
            <person name="Narise T."/>
            <person name="Kondo S."/>
            <person name="Saito H."/>
            <person name="Sato R."/>
            <person name="Murakawa M."/>
            <person name="Ihara Y."/>
            <person name="Oshima-Yamada Y."/>
            <person name="Ohtaka K."/>
            <person name="Satoh M."/>
            <person name="Sonobe K."/>
            <person name="Ishii M."/>
            <person name="Ohtani R."/>
            <person name="Kanamori-Sato M."/>
            <person name="Honoki R."/>
            <person name="Miyazaki D."/>
            <person name="Mochizuki H."/>
            <person name="Umetsu J."/>
            <person name="Higashi K."/>
            <person name="Shibata D."/>
            <person name="Kamiya Y."/>
            <person name="Sato N."/>
            <person name="Nakamura Y."/>
            <person name="Tabata S."/>
            <person name="Ida S."/>
            <person name="Kurokawa K."/>
            <person name="Ohta H."/>
        </authorList>
    </citation>
    <scope>NUCLEOTIDE SEQUENCE [LARGE SCALE GENOMIC DNA]</scope>
    <source>
        <strain evidence="5 6">NIES-2285</strain>
    </source>
</reference>
<evidence type="ECO:0000256" key="4">
    <source>
        <dbReference type="SAM" id="Phobius"/>
    </source>
</evidence>
<keyword evidence="4" id="KW-0472">Membrane</keyword>
<dbReference type="AlphaFoldDB" id="A0A1Y1HN06"/>
<dbReference type="OrthoDB" id="20872at2759"/>
<evidence type="ECO:0000313" key="5">
    <source>
        <dbReference type="EMBL" id="GAQ77927.1"/>
    </source>
</evidence>
<dbReference type="GO" id="GO:0016301">
    <property type="term" value="F:kinase activity"/>
    <property type="evidence" value="ECO:0007669"/>
    <property type="project" value="UniProtKB-KW"/>
</dbReference>
<feature type="repeat" description="ANK" evidence="3">
    <location>
        <begin position="170"/>
        <end position="203"/>
    </location>
</feature>
<dbReference type="Pfam" id="PF12796">
    <property type="entry name" value="Ank_2"/>
    <property type="match status" value="1"/>
</dbReference>
<keyword evidence="5" id="KW-0808">Transferase</keyword>
<keyword evidence="4" id="KW-1133">Transmembrane helix</keyword>
<dbReference type="SMART" id="SM00248">
    <property type="entry name" value="ANK"/>
    <property type="match status" value="4"/>
</dbReference>
<proteinExistence type="predicted"/>
<gene>
    <name evidence="5" type="ORF">KFL_000050630</name>
</gene>
<name>A0A1Y1HN06_KLENI</name>
<keyword evidence="1" id="KW-0677">Repeat</keyword>
<evidence type="ECO:0000256" key="2">
    <source>
        <dbReference type="ARBA" id="ARBA00023043"/>
    </source>
</evidence>
<keyword evidence="5" id="KW-0418">Kinase</keyword>
<dbReference type="EMBL" id="DF236954">
    <property type="protein sequence ID" value="GAQ77927.1"/>
    <property type="molecule type" value="Genomic_DNA"/>
</dbReference>
<dbReference type="Gene3D" id="1.25.40.20">
    <property type="entry name" value="Ankyrin repeat-containing domain"/>
    <property type="match status" value="2"/>
</dbReference>
<evidence type="ECO:0000313" key="6">
    <source>
        <dbReference type="Proteomes" id="UP000054558"/>
    </source>
</evidence>
<keyword evidence="6" id="KW-1185">Reference proteome</keyword>
<dbReference type="GO" id="GO:0000976">
    <property type="term" value="F:transcription cis-regulatory region binding"/>
    <property type="evidence" value="ECO:0000318"/>
    <property type="project" value="GO_Central"/>
</dbReference>
<dbReference type="InterPro" id="IPR036770">
    <property type="entry name" value="Ankyrin_rpt-contain_sf"/>
</dbReference>
<keyword evidence="4" id="KW-0812">Transmembrane</keyword>
<feature type="repeat" description="ANK" evidence="3">
    <location>
        <begin position="88"/>
        <end position="120"/>
    </location>
</feature>